<feature type="repeat" description="PPR" evidence="2">
    <location>
        <begin position="84"/>
        <end position="118"/>
    </location>
</feature>
<reference evidence="3" key="1">
    <citation type="submission" date="2021-01" db="EMBL/GenBank/DDBJ databases">
        <title>Adiantum capillus-veneris genome.</title>
        <authorList>
            <person name="Fang Y."/>
            <person name="Liao Q."/>
        </authorList>
    </citation>
    <scope>NUCLEOTIDE SEQUENCE</scope>
    <source>
        <strain evidence="3">H3</strain>
        <tissue evidence="3">Leaf</tissue>
    </source>
</reference>
<keyword evidence="1" id="KW-0677">Repeat</keyword>
<sequence length="770" mass="84305">MAQDGKLLEKNGRALLCNAEIVSFVASLRSCSKNRDLNAGICIHNEILKHGLLEDCVDALVTLYAKCGAFERAKELLVTCKCRNVYSWTALIAEYARQGHGGDALDCYAQMQSEGIPPDAITFATVLNACARTKALEKGEEIHNDVDRLGMLTNDLVLGNALVDMYAKCGALEKAQHVLEVLPCQTVVTWNALIAGYIQEGQCQQSINCLSRMQSKGVSPDARTYSCILKACSIVGDVTRGEHIHEEIARQGLLEMDVVLGTALVDMYVKCGALSKAQQVFEKLPAWDIVSWNALIAGYTQHGQAEQALKCFERMQHEDIPPNVVTFTSVLKACSTARDRKRGEKFHEEIAKQGLLGHDMALGTALVDMYAKCGALTKAKCVLKDLSISSNPSWNALIGGYAQQGQGEQVLECFSQMQQEGLSPDCITFTFALKACATLGAMGKGIEIHEEISNQGLLGSNIVLDNALVDMYAKCGALAQAQQVFDELPSRDVVSWSALIAGYVEQDQGEKAFDLLEQMKTDGLLPDSVIFSCILKACGNIGATQKGEQIHYELSKLGLLKNDSVLGNALVDMYAKCGTLIKAQEVLDELPSQDVVSWNALIGGFAQQGQCKQALICFEQMQQKRLFPNALTFSYVLYACTHLGLVEDGHMHFVDMTTKYGVEPNLEHYTCMIDLWGRAGHLDKAASLIQQMPSCDTDAIWFSLLGACQKWGDVKVGRWAFERAIQVDKSVAVAYIVMANIYAAAGMKEEAEIIEALRLENKAWKMKCCD</sequence>
<feature type="repeat" description="PPR" evidence="2">
    <location>
        <begin position="390"/>
        <end position="424"/>
    </location>
</feature>
<feature type="repeat" description="PPR" evidence="2">
    <location>
        <begin position="288"/>
        <end position="322"/>
    </location>
</feature>
<feature type="repeat" description="PPR" evidence="2">
    <location>
        <begin position="594"/>
        <end position="628"/>
    </location>
</feature>
<organism evidence="3 4">
    <name type="scientific">Adiantum capillus-veneris</name>
    <name type="common">Maidenhair fern</name>
    <dbReference type="NCBI Taxonomy" id="13818"/>
    <lineage>
        <taxon>Eukaryota</taxon>
        <taxon>Viridiplantae</taxon>
        <taxon>Streptophyta</taxon>
        <taxon>Embryophyta</taxon>
        <taxon>Tracheophyta</taxon>
        <taxon>Polypodiopsida</taxon>
        <taxon>Polypodiidae</taxon>
        <taxon>Polypodiales</taxon>
        <taxon>Pteridineae</taxon>
        <taxon>Pteridaceae</taxon>
        <taxon>Vittarioideae</taxon>
        <taxon>Adiantum</taxon>
    </lineage>
</organism>
<dbReference type="SUPFAM" id="SSF48452">
    <property type="entry name" value="TPR-like"/>
    <property type="match status" value="1"/>
</dbReference>
<dbReference type="FunFam" id="1.25.40.10:FF:000031">
    <property type="entry name" value="Pentatricopeptide repeat-containing protein mitochondrial"/>
    <property type="match status" value="1"/>
</dbReference>
<dbReference type="FunFam" id="1.25.40.10:FF:000381">
    <property type="entry name" value="Pentatricopeptide repeat-containing protein"/>
    <property type="match status" value="1"/>
</dbReference>
<dbReference type="Pfam" id="PF01535">
    <property type="entry name" value="PPR"/>
    <property type="match status" value="3"/>
</dbReference>
<dbReference type="InterPro" id="IPR046960">
    <property type="entry name" value="PPR_At4g14850-like_plant"/>
</dbReference>
<dbReference type="Gene3D" id="1.25.40.10">
    <property type="entry name" value="Tetratricopeptide repeat domain"/>
    <property type="match status" value="5"/>
</dbReference>
<dbReference type="FunFam" id="1.25.40.10:FF:000144">
    <property type="entry name" value="Pentatricopeptide repeat-containing protein, mitochondrial"/>
    <property type="match status" value="1"/>
</dbReference>
<dbReference type="FunFam" id="1.25.40.10:FF:000073">
    <property type="entry name" value="Pentatricopeptide repeat-containing protein chloroplastic"/>
    <property type="match status" value="1"/>
</dbReference>
<feature type="repeat" description="PPR" evidence="2">
    <location>
        <begin position="186"/>
        <end position="220"/>
    </location>
</feature>
<feature type="repeat" description="PPR" evidence="2">
    <location>
        <begin position="665"/>
        <end position="699"/>
    </location>
</feature>
<dbReference type="FunFam" id="1.25.40.10:FF:000090">
    <property type="entry name" value="Pentatricopeptide repeat-containing protein, chloroplastic"/>
    <property type="match status" value="1"/>
</dbReference>
<dbReference type="Proteomes" id="UP000886520">
    <property type="component" value="Chromosome 13"/>
</dbReference>
<proteinExistence type="predicted"/>
<dbReference type="PANTHER" id="PTHR24015">
    <property type="entry name" value="OS07G0578800 PROTEIN-RELATED"/>
    <property type="match status" value="1"/>
</dbReference>
<feature type="repeat" description="PPR" evidence="2">
    <location>
        <begin position="492"/>
        <end position="526"/>
    </location>
</feature>
<dbReference type="PROSITE" id="PS51375">
    <property type="entry name" value="PPR"/>
    <property type="match status" value="8"/>
</dbReference>
<keyword evidence="4" id="KW-1185">Reference proteome</keyword>
<dbReference type="OrthoDB" id="185373at2759"/>
<protein>
    <recommendedName>
        <fullName evidence="5">Pentatricopeptide repeat-containing protein</fullName>
    </recommendedName>
</protein>
<gene>
    <name evidence="3" type="ORF">GOP47_0014054</name>
</gene>
<evidence type="ECO:0000256" key="1">
    <source>
        <dbReference type="ARBA" id="ARBA00022737"/>
    </source>
</evidence>
<dbReference type="PANTHER" id="PTHR24015:SF548">
    <property type="entry name" value="OS08G0340900 PROTEIN"/>
    <property type="match status" value="1"/>
</dbReference>
<dbReference type="AlphaFoldDB" id="A0A9D4UPQ0"/>
<evidence type="ECO:0000313" key="3">
    <source>
        <dbReference type="EMBL" id="KAI5071803.1"/>
    </source>
</evidence>
<dbReference type="GO" id="GO:0003729">
    <property type="term" value="F:mRNA binding"/>
    <property type="evidence" value="ECO:0007669"/>
    <property type="project" value="UniProtKB-ARBA"/>
</dbReference>
<dbReference type="EMBL" id="JABFUD020000013">
    <property type="protein sequence ID" value="KAI5071803.1"/>
    <property type="molecule type" value="Genomic_DNA"/>
</dbReference>
<evidence type="ECO:0000256" key="2">
    <source>
        <dbReference type="PROSITE-ProRule" id="PRU00708"/>
    </source>
</evidence>
<evidence type="ECO:0000313" key="4">
    <source>
        <dbReference type="Proteomes" id="UP000886520"/>
    </source>
</evidence>
<dbReference type="GO" id="GO:0009451">
    <property type="term" value="P:RNA modification"/>
    <property type="evidence" value="ECO:0007669"/>
    <property type="project" value="InterPro"/>
</dbReference>
<comment type="caution">
    <text evidence="3">The sequence shown here is derived from an EMBL/GenBank/DDBJ whole genome shotgun (WGS) entry which is preliminary data.</text>
</comment>
<name>A0A9D4UPQ0_ADICA</name>
<feature type="repeat" description="PPR" evidence="2">
    <location>
        <begin position="221"/>
        <end position="255"/>
    </location>
</feature>
<dbReference type="Pfam" id="PF13041">
    <property type="entry name" value="PPR_2"/>
    <property type="match status" value="6"/>
</dbReference>
<accession>A0A9D4UPQ0</accession>
<evidence type="ECO:0008006" key="5">
    <source>
        <dbReference type="Google" id="ProtNLM"/>
    </source>
</evidence>
<dbReference type="InterPro" id="IPR011990">
    <property type="entry name" value="TPR-like_helical_dom_sf"/>
</dbReference>
<dbReference type="NCBIfam" id="TIGR00756">
    <property type="entry name" value="PPR"/>
    <property type="match status" value="7"/>
</dbReference>
<dbReference type="InterPro" id="IPR002885">
    <property type="entry name" value="PPR_rpt"/>
</dbReference>